<gene>
    <name evidence="2" type="ORF">HMPREF0908_1693</name>
</gene>
<evidence type="ECO:0000313" key="2">
    <source>
        <dbReference type="EMBL" id="EEQ47978.1"/>
    </source>
</evidence>
<dbReference type="GeneID" id="32476737"/>
<evidence type="ECO:0000256" key="1">
    <source>
        <dbReference type="SAM" id="Phobius"/>
    </source>
</evidence>
<dbReference type="EMBL" id="ACLA01000023">
    <property type="protein sequence ID" value="EEQ47978.1"/>
    <property type="molecule type" value="Genomic_DNA"/>
</dbReference>
<dbReference type="RefSeq" id="WP_006690427.1">
    <property type="nucleotide sequence ID" value="NZ_GG694006.1"/>
</dbReference>
<reference evidence="2 3" key="1">
    <citation type="submission" date="2009-04" db="EMBL/GenBank/DDBJ databases">
        <authorList>
            <person name="Qin X."/>
            <person name="Bachman B."/>
            <person name="Battles P."/>
            <person name="Bell A."/>
            <person name="Bess C."/>
            <person name="Bickham C."/>
            <person name="Chaboub L."/>
            <person name="Chen D."/>
            <person name="Coyle M."/>
            <person name="Deiros D.R."/>
            <person name="Dinh H."/>
            <person name="Forbes L."/>
            <person name="Fowler G."/>
            <person name="Francisco L."/>
            <person name="Fu Q."/>
            <person name="Gubbala S."/>
            <person name="Hale W."/>
            <person name="Han Y."/>
            <person name="Hemphill L."/>
            <person name="Highlander S.K."/>
            <person name="Hirani K."/>
            <person name="Hogues M."/>
            <person name="Jackson L."/>
            <person name="Jakkamsetti A."/>
            <person name="Javaid M."/>
            <person name="Jiang H."/>
            <person name="Korchina V."/>
            <person name="Kovar C."/>
            <person name="Lara F."/>
            <person name="Lee S."/>
            <person name="Mata R."/>
            <person name="Mathew T."/>
            <person name="Moen C."/>
            <person name="Morales K."/>
            <person name="Munidasa M."/>
            <person name="Nazareth L."/>
            <person name="Ngo R."/>
            <person name="Nguyen L."/>
            <person name="Okwuonu G."/>
            <person name="Ongeri F."/>
            <person name="Patil S."/>
            <person name="Petrosino J."/>
            <person name="Pham C."/>
            <person name="Pham P."/>
            <person name="Pu L.-L."/>
            <person name="Puazo M."/>
            <person name="Raj R."/>
            <person name="Reid J."/>
            <person name="Rouhana J."/>
            <person name="Saada N."/>
            <person name="Shang Y."/>
            <person name="Simmons D."/>
            <person name="Thornton R."/>
            <person name="Warren J."/>
            <person name="Weissenberger G."/>
            <person name="Zhang J."/>
            <person name="Zhang L."/>
            <person name="Zhou C."/>
            <person name="Zhu D."/>
            <person name="Muzny D."/>
            <person name="Worley K."/>
            <person name="Gibbs R."/>
        </authorList>
    </citation>
    <scope>NUCLEOTIDE SEQUENCE [LARGE SCALE GENOMIC DNA]</scope>
    <source>
        <strain evidence="2 3">ATCC 43531</strain>
    </source>
</reference>
<comment type="caution">
    <text evidence="2">The sequence shown here is derived from an EMBL/GenBank/DDBJ whole genome shotgun (WGS) entry which is preliminary data.</text>
</comment>
<dbReference type="PROSITE" id="PS51257">
    <property type="entry name" value="PROKAR_LIPOPROTEIN"/>
    <property type="match status" value="1"/>
</dbReference>
<keyword evidence="3" id="KW-1185">Reference proteome</keyword>
<feature type="transmembrane region" description="Helical" evidence="1">
    <location>
        <begin position="6"/>
        <end position="26"/>
    </location>
</feature>
<protein>
    <recommendedName>
        <fullName evidence="4">Lipoprotein</fullName>
    </recommendedName>
</protein>
<keyword evidence="1" id="KW-0812">Transmembrane</keyword>
<dbReference type="STRING" id="638302.HMPREF0908_1693"/>
<organism evidence="2 3">
    <name type="scientific">Selenomonas flueggei ATCC 43531</name>
    <dbReference type="NCBI Taxonomy" id="638302"/>
    <lineage>
        <taxon>Bacteria</taxon>
        <taxon>Bacillati</taxon>
        <taxon>Bacillota</taxon>
        <taxon>Negativicutes</taxon>
        <taxon>Selenomonadales</taxon>
        <taxon>Selenomonadaceae</taxon>
        <taxon>Selenomonas</taxon>
    </lineage>
</organism>
<dbReference type="Proteomes" id="UP000005309">
    <property type="component" value="Unassembled WGS sequence"/>
</dbReference>
<keyword evidence="1" id="KW-0472">Membrane</keyword>
<dbReference type="HOGENOM" id="CLU_1539002_0_0_9"/>
<dbReference type="AlphaFoldDB" id="C4V599"/>
<name>C4V599_9FIRM</name>
<keyword evidence="1" id="KW-1133">Transmembrane helix</keyword>
<proteinExistence type="predicted"/>
<evidence type="ECO:0000313" key="3">
    <source>
        <dbReference type="Proteomes" id="UP000005309"/>
    </source>
</evidence>
<accession>C4V599</accession>
<sequence length="174" mass="19936">MGYVRHIISIVVLVVIPLFSIGCGDFSDEAKLGDDRATFEKTYKKELRQDQRYLARSLIYSDDVTVGVTFDPQLGDRVEHIEIASKGGEFSELDDFLPNDKREIEQADEEMLKEINRVIDEFFVCEKLVFYESKELQGKIGRARFSVAKLSVKTTKNYVYVVSTKPDEILLINP</sequence>
<evidence type="ECO:0008006" key="4">
    <source>
        <dbReference type="Google" id="ProtNLM"/>
    </source>
</evidence>